<protein>
    <recommendedName>
        <fullName evidence="1">Gypsy retrotransposon integrase-like protein 1</fullName>
    </recommendedName>
</protein>
<dbReference type="InterPro" id="IPR001584">
    <property type="entry name" value="Integrase_cat-core"/>
</dbReference>
<keyword evidence="5" id="KW-1185">Reference proteome</keyword>
<comment type="caution">
    <text evidence="4">The sequence shown here is derived from an EMBL/GenBank/DDBJ whole genome shotgun (WGS) entry which is preliminary data.</text>
</comment>
<dbReference type="PANTHER" id="PTHR37984">
    <property type="entry name" value="PROTEIN CBG26694"/>
    <property type="match status" value="1"/>
</dbReference>
<reference evidence="4 5" key="1">
    <citation type="submission" date="2024-09" db="EMBL/GenBank/DDBJ databases">
        <title>A chromosome-level genome assembly of Gray's grenadier anchovy, Coilia grayii.</title>
        <authorList>
            <person name="Fu Z."/>
        </authorList>
    </citation>
    <scope>NUCLEOTIDE SEQUENCE [LARGE SCALE GENOMIC DNA]</scope>
    <source>
        <strain evidence="4">G4</strain>
        <tissue evidence="4">Muscle</tissue>
    </source>
</reference>
<dbReference type="InterPro" id="IPR050951">
    <property type="entry name" value="Retrovirus_Pol_polyprotein"/>
</dbReference>
<evidence type="ECO:0000256" key="1">
    <source>
        <dbReference type="ARBA" id="ARBA00039658"/>
    </source>
</evidence>
<dbReference type="AlphaFoldDB" id="A0ABD1JG29"/>
<feature type="region of interest" description="Disordered" evidence="2">
    <location>
        <begin position="1"/>
        <end position="30"/>
    </location>
</feature>
<evidence type="ECO:0000259" key="3">
    <source>
        <dbReference type="PROSITE" id="PS50994"/>
    </source>
</evidence>
<dbReference type="Gene3D" id="3.30.420.10">
    <property type="entry name" value="Ribonuclease H-like superfamily/Ribonuclease H"/>
    <property type="match status" value="1"/>
</dbReference>
<name>A0ABD1JG29_9TELE</name>
<dbReference type="PANTHER" id="PTHR37984:SF15">
    <property type="entry name" value="INTEGRASE CATALYTIC DOMAIN-CONTAINING PROTEIN"/>
    <property type="match status" value="1"/>
</dbReference>
<dbReference type="InterPro" id="IPR012337">
    <property type="entry name" value="RNaseH-like_sf"/>
</dbReference>
<dbReference type="InterPro" id="IPR041588">
    <property type="entry name" value="Integrase_H2C2"/>
</dbReference>
<dbReference type="Pfam" id="PF00665">
    <property type="entry name" value="rve"/>
    <property type="match status" value="1"/>
</dbReference>
<dbReference type="FunFam" id="1.10.340.70:FF:000001">
    <property type="entry name" value="Retrovirus-related Pol polyprotein from transposon gypsy-like Protein"/>
    <property type="match status" value="1"/>
</dbReference>
<dbReference type="EMBL" id="JBHFQA010000015">
    <property type="protein sequence ID" value="KAL2086022.1"/>
    <property type="molecule type" value="Genomic_DNA"/>
</dbReference>
<dbReference type="Proteomes" id="UP001591681">
    <property type="component" value="Unassembled WGS sequence"/>
</dbReference>
<feature type="domain" description="Integrase catalytic" evidence="3">
    <location>
        <begin position="208"/>
        <end position="298"/>
    </location>
</feature>
<proteinExistence type="predicted"/>
<evidence type="ECO:0000256" key="2">
    <source>
        <dbReference type="SAM" id="MobiDB-lite"/>
    </source>
</evidence>
<dbReference type="SUPFAM" id="SSF53098">
    <property type="entry name" value="Ribonuclease H-like"/>
    <property type="match status" value="1"/>
</dbReference>
<gene>
    <name evidence="4" type="ORF">ACEWY4_017081</name>
</gene>
<evidence type="ECO:0000313" key="4">
    <source>
        <dbReference type="EMBL" id="KAL2086022.1"/>
    </source>
</evidence>
<accession>A0ABD1JG29</accession>
<organism evidence="4 5">
    <name type="scientific">Coilia grayii</name>
    <name type="common">Gray's grenadier anchovy</name>
    <dbReference type="NCBI Taxonomy" id="363190"/>
    <lineage>
        <taxon>Eukaryota</taxon>
        <taxon>Metazoa</taxon>
        <taxon>Chordata</taxon>
        <taxon>Craniata</taxon>
        <taxon>Vertebrata</taxon>
        <taxon>Euteleostomi</taxon>
        <taxon>Actinopterygii</taxon>
        <taxon>Neopterygii</taxon>
        <taxon>Teleostei</taxon>
        <taxon>Clupei</taxon>
        <taxon>Clupeiformes</taxon>
        <taxon>Clupeoidei</taxon>
        <taxon>Engraulidae</taxon>
        <taxon>Coilinae</taxon>
        <taxon>Coilia</taxon>
    </lineage>
</organism>
<dbReference type="InterPro" id="IPR036397">
    <property type="entry name" value="RNaseH_sf"/>
</dbReference>
<dbReference type="PROSITE" id="PS50994">
    <property type="entry name" value="INTEGRASE"/>
    <property type="match status" value="1"/>
</dbReference>
<dbReference type="Pfam" id="PF17921">
    <property type="entry name" value="Integrase_H2C2"/>
    <property type="match status" value="1"/>
</dbReference>
<sequence>MHLLTQRAPSTNPPADEVSAFPPAGSAPLLPVQPAESAAAGFSEPRVGSPERQSRWSLFFACFNFTLSYRPGSRNIKPDALSRQFQKEDDNAQVSASILPGSRVVAALTWDVESRVQRALEEQPGPSACPDGRLFVPEHLRSQVLQWGHDSPLACHPGVARTSHLIAQRFWWLTLERDIREYVQACLTCSQNKSSNQPPAGLLQPLPVPSRPWSHIAMDFITGLPASDGMTVILTVVDRFSKMAHFVPLSKLPTAKVTAQAVLNHVFRIHGVPKDIVTDCGPQFTSTFWREFCLLVGV</sequence>
<evidence type="ECO:0000313" key="5">
    <source>
        <dbReference type="Proteomes" id="UP001591681"/>
    </source>
</evidence>
<dbReference type="Gene3D" id="1.10.340.70">
    <property type="match status" value="1"/>
</dbReference>